<proteinExistence type="predicted"/>
<comment type="caution">
    <text evidence="1">The sequence shown here is derived from an EMBL/GenBank/DDBJ whole genome shotgun (WGS) entry which is preliminary data.</text>
</comment>
<dbReference type="Proteomes" id="UP000267408">
    <property type="component" value="Unassembled WGS sequence"/>
</dbReference>
<sequence length="45" mass="5125">MKCTFCGQAKPDVMARTDPFDLEINGTVWIVPMCDDCEQIRCDDI</sequence>
<accession>A0A8G1XCP6</accession>
<dbReference type="EMBL" id="RJVJ01000001">
    <property type="protein sequence ID" value="ROR43401.1"/>
    <property type="molecule type" value="Genomic_DNA"/>
</dbReference>
<reference evidence="1 2" key="1">
    <citation type="submission" date="2018-11" db="EMBL/GenBank/DDBJ databases">
        <title>Sequencing the genomes of 1000 actinobacteria strains.</title>
        <authorList>
            <person name="Klenk H.-P."/>
        </authorList>
    </citation>
    <scope>NUCLEOTIDE SEQUENCE [LARGE SCALE GENOMIC DNA]</scope>
    <source>
        <strain evidence="1 2">DSM 44780</strain>
    </source>
</reference>
<protein>
    <submittedName>
        <fullName evidence="1">Uncharacterized protein</fullName>
    </submittedName>
</protein>
<gene>
    <name evidence="1" type="ORF">EDD39_1555</name>
</gene>
<dbReference type="AlphaFoldDB" id="A0A8G1XCP6"/>
<name>A0A8G1XCP6_9ACTN</name>
<dbReference type="RefSeq" id="WP_162869971.1">
    <property type="nucleotide sequence ID" value="NZ_RJVJ01000001.1"/>
</dbReference>
<organism evidence="1 2">
    <name type="scientific">Kitasatospora cineracea</name>
    <dbReference type="NCBI Taxonomy" id="88074"/>
    <lineage>
        <taxon>Bacteria</taxon>
        <taxon>Bacillati</taxon>
        <taxon>Actinomycetota</taxon>
        <taxon>Actinomycetes</taxon>
        <taxon>Kitasatosporales</taxon>
        <taxon>Streptomycetaceae</taxon>
        <taxon>Kitasatospora</taxon>
    </lineage>
</organism>
<evidence type="ECO:0000313" key="1">
    <source>
        <dbReference type="EMBL" id="ROR43401.1"/>
    </source>
</evidence>
<evidence type="ECO:0000313" key="2">
    <source>
        <dbReference type="Proteomes" id="UP000267408"/>
    </source>
</evidence>